<gene>
    <name evidence="1" type="ORF">DT99_019405</name>
</gene>
<protein>
    <submittedName>
        <fullName evidence="1">Uncharacterized protein</fullName>
    </submittedName>
</protein>
<evidence type="ECO:0000313" key="2">
    <source>
        <dbReference type="Proteomes" id="UP000027834"/>
    </source>
</evidence>
<reference evidence="1" key="2">
    <citation type="submission" date="2021-03" db="EMBL/GenBank/DDBJ databases">
        <title>Complete genome sequence of Burkholderia seminalis 869T2.</title>
        <authorList>
            <person name="Hung S.-H."/>
            <person name="Huang C.-T."/>
            <person name="Huang C.-C."/>
            <person name="Kuo C.-H."/>
        </authorList>
    </citation>
    <scope>NUCLEOTIDE SEQUENCE</scope>
    <source>
        <strain evidence="1">869T2</strain>
    </source>
</reference>
<accession>A0A8A8DEH2</accession>
<organism evidence="1 2">
    <name type="scientific">Burkholderia seminalis</name>
    <dbReference type="NCBI Taxonomy" id="488731"/>
    <lineage>
        <taxon>Bacteria</taxon>
        <taxon>Pseudomonadati</taxon>
        <taxon>Pseudomonadota</taxon>
        <taxon>Betaproteobacteria</taxon>
        <taxon>Burkholderiales</taxon>
        <taxon>Burkholderiaceae</taxon>
        <taxon>Burkholderia</taxon>
        <taxon>Burkholderia cepacia complex</taxon>
    </lineage>
</organism>
<reference evidence="1" key="1">
    <citation type="submission" date="2014-04" db="EMBL/GenBank/DDBJ databases">
        <authorList>
            <person name="Ho Y.-N."/>
            <person name="Huang C.-C."/>
        </authorList>
    </citation>
    <scope>NUCLEOTIDE SEQUENCE</scope>
    <source>
        <strain evidence="1">869T2</strain>
    </source>
</reference>
<proteinExistence type="predicted"/>
<dbReference type="AlphaFoldDB" id="A0A8A8DEH2"/>
<keyword evidence="2" id="KW-1185">Reference proteome</keyword>
<dbReference type="Proteomes" id="UP000027834">
    <property type="component" value="Chromosome 2"/>
</dbReference>
<name>A0A8A8DEH2_9BURK</name>
<sequence>MFNRTLTLNFTTDVVPGPNPPVIEMANVSGGVVTYKPTIMGSIYSNRPNYSLAAAPNFTGLYVVRLRP</sequence>
<dbReference type="EMBL" id="CP072521">
    <property type="protein sequence ID" value="QTO22841.1"/>
    <property type="molecule type" value="Genomic_DNA"/>
</dbReference>
<evidence type="ECO:0000313" key="1">
    <source>
        <dbReference type="EMBL" id="QTO22841.1"/>
    </source>
</evidence>